<keyword evidence="4" id="KW-1185">Reference proteome</keyword>
<evidence type="ECO:0000313" key="4">
    <source>
        <dbReference type="Proteomes" id="UP000240418"/>
    </source>
</evidence>
<dbReference type="InterPro" id="IPR013021">
    <property type="entry name" value="Myo-inos-1-P_Synthase_GAPDH"/>
</dbReference>
<evidence type="ECO:0000259" key="2">
    <source>
        <dbReference type="Pfam" id="PF01658"/>
    </source>
</evidence>
<dbReference type="Gene3D" id="3.40.50.720">
    <property type="entry name" value="NAD(P)-binding Rossmann-like Domain"/>
    <property type="match status" value="1"/>
</dbReference>
<dbReference type="Proteomes" id="UP000240418">
    <property type="component" value="Unassembled WGS sequence"/>
</dbReference>
<comment type="caution">
    <text evidence="3">The sequence shown here is derived from an EMBL/GenBank/DDBJ whole genome shotgun (WGS) entry which is preliminary data.</text>
</comment>
<sequence length="373" mass="40578">MTTTTSNRPIRTVIVGVGNCASSLIQGVSYCKAKGADAVGVSFPDLGGYRCEDVELVAGFDVDIRKVGKSLGEAAFAAPNCTEQFYTDIDEQVGAIHRGPDLDGVAWHMLQNREDRSFRLSEAPALSKDDIVAKLRELEADVMVIFLPVGSQQAVEFYVECALEAGVAVVNGIPVFIASHPVWAEKFRKAGVPILGDDFKAQFGATIVHRTLTTLAAQRGVEVDRTYQLNVGGNTDFLNMAEQDRLVSKRESKTEAVQAVMERRLESDDIRIGPSDYVPWLNDRKVAYIRMEGRLFGGARTNIEVRLDVEDSPNAAAEALVAIRLAQIAKDRGLSGPITSASAYLFKHPPEQMEDTDAHDVIMDFVKGGEASA</sequence>
<dbReference type="InterPro" id="IPR036291">
    <property type="entry name" value="NAD(P)-bd_dom_sf"/>
</dbReference>
<accession>A0A2P8FAJ4</accession>
<dbReference type="OrthoDB" id="9766811at2"/>
<dbReference type="Gene3D" id="3.30.360.10">
    <property type="entry name" value="Dihydrodipicolinate Reductase, domain 2"/>
    <property type="match status" value="1"/>
</dbReference>
<dbReference type="InterPro" id="IPR052199">
    <property type="entry name" value="MIPS"/>
</dbReference>
<organism evidence="3 4">
    <name type="scientific">Shimia abyssi</name>
    <dbReference type="NCBI Taxonomy" id="1662395"/>
    <lineage>
        <taxon>Bacteria</taxon>
        <taxon>Pseudomonadati</taxon>
        <taxon>Pseudomonadota</taxon>
        <taxon>Alphaproteobacteria</taxon>
        <taxon>Rhodobacterales</taxon>
        <taxon>Roseobacteraceae</taxon>
    </lineage>
</organism>
<dbReference type="GO" id="GO:0006021">
    <property type="term" value="P:inositol biosynthetic process"/>
    <property type="evidence" value="ECO:0007669"/>
    <property type="project" value="InterPro"/>
</dbReference>
<gene>
    <name evidence="3" type="ORF">CLV88_109126</name>
</gene>
<dbReference type="Pfam" id="PF01658">
    <property type="entry name" value="Inos-1-P_synth"/>
    <property type="match status" value="1"/>
</dbReference>
<dbReference type="SUPFAM" id="SSF51735">
    <property type="entry name" value="NAD(P)-binding Rossmann-fold domains"/>
    <property type="match status" value="1"/>
</dbReference>
<feature type="domain" description="Myo-inositol-1-phosphate synthase GAPDH-like" evidence="2">
    <location>
        <begin position="204"/>
        <end position="312"/>
    </location>
</feature>
<dbReference type="GO" id="GO:0004512">
    <property type="term" value="F:inositol-3-phosphate synthase activity"/>
    <property type="evidence" value="ECO:0007669"/>
    <property type="project" value="InterPro"/>
</dbReference>
<dbReference type="PANTHER" id="PTHR43125">
    <property type="entry name" value="INOSITOL-3-PHOSPHATE SYNTHASE"/>
    <property type="match status" value="1"/>
</dbReference>
<dbReference type="RefSeq" id="WP_106609106.1">
    <property type="nucleotide sequence ID" value="NZ_PYGJ01000009.1"/>
</dbReference>
<proteinExistence type="inferred from homology"/>
<evidence type="ECO:0000313" key="3">
    <source>
        <dbReference type="EMBL" id="PSL18741.1"/>
    </source>
</evidence>
<dbReference type="PIRSF" id="PIRSF015578">
    <property type="entry name" value="Myoinos-ppht_syn"/>
    <property type="match status" value="1"/>
</dbReference>
<dbReference type="InterPro" id="IPR002587">
    <property type="entry name" value="Myo-inos-1-P_Synthase"/>
</dbReference>
<dbReference type="PANTHER" id="PTHR43125:SF1">
    <property type="entry name" value="INOSITOL-3-PHOSPHATE SYNTHASE"/>
    <property type="match status" value="1"/>
</dbReference>
<comment type="similarity">
    <text evidence="1">Belongs to the myo-inositol 1-phosphate synthase family.</text>
</comment>
<name>A0A2P8FAJ4_9RHOB</name>
<reference evidence="3 4" key="1">
    <citation type="submission" date="2018-03" db="EMBL/GenBank/DDBJ databases">
        <title>Genomic Encyclopedia of Archaeal and Bacterial Type Strains, Phase II (KMG-II): from individual species to whole genera.</title>
        <authorList>
            <person name="Goeker M."/>
        </authorList>
    </citation>
    <scope>NUCLEOTIDE SEQUENCE [LARGE SCALE GENOMIC DNA]</scope>
    <source>
        <strain evidence="3 4">DSM 100673</strain>
    </source>
</reference>
<dbReference type="SUPFAM" id="SSF55347">
    <property type="entry name" value="Glyceraldehyde-3-phosphate dehydrogenase-like, C-terminal domain"/>
    <property type="match status" value="1"/>
</dbReference>
<dbReference type="AlphaFoldDB" id="A0A2P8FAJ4"/>
<dbReference type="EMBL" id="PYGJ01000009">
    <property type="protein sequence ID" value="PSL18741.1"/>
    <property type="molecule type" value="Genomic_DNA"/>
</dbReference>
<dbReference type="GO" id="GO:0008654">
    <property type="term" value="P:phospholipid biosynthetic process"/>
    <property type="evidence" value="ECO:0007669"/>
    <property type="project" value="InterPro"/>
</dbReference>
<protein>
    <submittedName>
        <fullName evidence="3">Myo-inositol-1-phosphate synthase</fullName>
    </submittedName>
</protein>
<evidence type="ECO:0000256" key="1">
    <source>
        <dbReference type="ARBA" id="ARBA00010813"/>
    </source>
</evidence>